<feature type="transmembrane region" description="Helical" evidence="5">
    <location>
        <begin position="29"/>
        <end position="48"/>
    </location>
</feature>
<keyword evidence="8" id="KW-1185">Reference proteome</keyword>
<dbReference type="OrthoDB" id="9814143at2"/>
<sequence>MQTVKIHTSQNITIDYPVAGLGERILARLIDLGIFIILYILLMTISSYATPSGLGKNRTVVLWTYGAIFCFYDLVCEVFFRGQSIGKVAMKIRVISLNGARPTLGQYLIRWVFRMVDFSLTAHLAAVISVASTPNKQRIGDLIAGTTLIKTEPHTQLDHLAFIPEDDNYQPVYQEVIHLTDKEVLLIQEVLNTFSASGNKNLLYNMKIQVEEHLGIKTSGYVSELEFLETIVKDYNHLSVRSDSI</sequence>
<evidence type="ECO:0000256" key="1">
    <source>
        <dbReference type="ARBA" id="ARBA00004141"/>
    </source>
</evidence>
<dbReference type="PANTHER" id="PTHR38480">
    <property type="entry name" value="SLR0254 PROTEIN"/>
    <property type="match status" value="1"/>
</dbReference>
<dbReference type="GO" id="GO:0016020">
    <property type="term" value="C:membrane"/>
    <property type="evidence" value="ECO:0007669"/>
    <property type="project" value="UniProtKB-SubCell"/>
</dbReference>
<evidence type="ECO:0000256" key="2">
    <source>
        <dbReference type="ARBA" id="ARBA00022692"/>
    </source>
</evidence>
<feature type="domain" description="RDD" evidence="6">
    <location>
        <begin position="18"/>
        <end position="145"/>
    </location>
</feature>
<feature type="transmembrane region" description="Helical" evidence="5">
    <location>
        <begin position="60"/>
        <end position="80"/>
    </location>
</feature>
<keyword evidence="3 5" id="KW-1133">Transmembrane helix</keyword>
<name>A0A1T5BD01_9SPHI</name>
<dbReference type="PANTHER" id="PTHR38480:SF1">
    <property type="entry name" value="SLR0254 PROTEIN"/>
    <property type="match status" value="1"/>
</dbReference>
<evidence type="ECO:0000256" key="5">
    <source>
        <dbReference type="SAM" id="Phobius"/>
    </source>
</evidence>
<evidence type="ECO:0000256" key="3">
    <source>
        <dbReference type="ARBA" id="ARBA00022989"/>
    </source>
</evidence>
<comment type="subcellular location">
    <subcellularLocation>
        <location evidence="1">Membrane</location>
        <topology evidence="1">Multi-pass membrane protein</topology>
    </subcellularLocation>
</comment>
<dbReference type="AlphaFoldDB" id="A0A1T5BD01"/>
<evidence type="ECO:0000313" key="7">
    <source>
        <dbReference type="EMBL" id="SKB45035.1"/>
    </source>
</evidence>
<gene>
    <name evidence="7" type="ORF">SAMN05661099_1500</name>
</gene>
<evidence type="ECO:0000313" key="8">
    <source>
        <dbReference type="Proteomes" id="UP000189981"/>
    </source>
</evidence>
<dbReference type="EMBL" id="FUYR01000001">
    <property type="protein sequence ID" value="SKB45035.1"/>
    <property type="molecule type" value="Genomic_DNA"/>
</dbReference>
<dbReference type="RefSeq" id="WP_079701969.1">
    <property type="nucleotide sequence ID" value="NZ_FUYR01000001.1"/>
</dbReference>
<keyword evidence="2 5" id="KW-0812">Transmembrane</keyword>
<evidence type="ECO:0000259" key="6">
    <source>
        <dbReference type="Pfam" id="PF06271"/>
    </source>
</evidence>
<keyword evidence="4 5" id="KW-0472">Membrane</keyword>
<dbReference type="Pfam" id="PF06271">
    <property type="entry name" value="RDD"/>
    <property type="match status" value="1"/>
</dbReference>
<reference evidence="8" key="1">
    <citation type="submission" date="2017-02" db="EMBL/GenBank/DDBJ databases">
        <authorList>
            <person name="Varghese N."/>
            <person name="Submissions S."/>
        </authorList>
    </citation>
    <scope>NUCLEOTIDE SEQUENCE [LARGE SCALE GENOMIC DNA]</scope>
    <source>
        <strain evidence="8">DSM 22385</strain>
    </source>
</reference>
<dbReference type="Proteomes" id="UP000189981">
    <property type="component" value="Unassembled WGS sequence"/>
</dbReference>
<dbReference type="STRING" id="572036.SAMN05661099_1500"/>
<proteinExistence type="predicted"/>
<protein>
    <submittedName>
        <fullName evidence="7">Uncharacterized membrane protein YckC, RDD family</fullName>
    </submittedName>
</protein>
<accession>A0A1T5BD01</accession>
<dbReference type="InterPro" id="IPR010432">
    <property type="entry name" value="RDD"/>
</dbReference>
<evidence type="ECO:0000256" key="4">
    <source>
        <dbReference type="ARBA" id="ARBA00023136"/>
    </source>
</evidence>
<organism evidence="7 8">
    <name type="scientific">Daejeonella lutea</name>
    <dbReference type="NCBI Taxonomy" id="572036"/>
    <lineage>
        <taxon>Bacteria</taxon>
        <taxon>Pseudomonadati</taxon>
        <taxon>Bacteroidota</taxon>
        <taxon>Sphingobacteriia</taxon>
        <taxon>Sphingobacteriales</taxon>
        <taxon>Sphingobacteriaceae</taxon>
        <taxon>Daejeonella</taxon>
    </lineage>
</organism>